<dbReference type="HOGENOM" id="CLU_3107311_0_0_1"/>
<accession>A0A0C9ZRX6</accession>
<dbReference type="EMBL" id="KN833738">
    <property type="protein sequence ID" value="KIK22498.1"/>
    <property type="molecule type" value="Genomic_DNA"/>
</dbReference>
<sequence length="51" mass="5600">MTEVTLCSSRSGYDEDVTAQHHHSGNIPDPITRLHKFRCLSPARGHAQGQG</sequence>
<gene>
    <name evidence="1" type="ORF">PISMIDRAFT_680070</name>
</gene>
<protein>
    <submittedName>
        <fullName evidence="1">Unplaced genomic scaffold scaffold_54, whole genome shotgun sequence</fullName>
    </submittedName>
</protein>
<reference evidence="1 2" key="1">
    <citation type="submission" date="2014-04" db="EMBL/GenBank/DDBJ databases">
        <authorList>
            <consortium name="DOE Joint Genome Institute"/>
            <person name="Kuo A."/>
            <person name="Kohler A."/>
            <person name="Costa M.D."/>
            <person name="Nagy L.G."/>
            <person name="Floudas D."/>
            <person name="Copeland A."/>
            <person name="Barry K.W."/>
            <person name="Cichocki N."/>
            <person name="Veneault-Fourrey C."/>
            <person name="LaButti K."/>
            <person name="Lindquist E.A."/>
            <person name="Lipzen A."/>
            <person name="Lundell T."/>
            <person name="Morin E."/>
            <person name="Murat C."/>
            <person name="Sun H."/>
            <person name="Tunlid A."/>
            <person name="Henrissat B."/>
            <person name="Grigoriev I.V."/>
            <person name="Hibbett D.S."/>
            <person name="Martin F."/>
            <person name="Nordberg H.P."/>
            <person name="Cantor M.N."/>
            <person name="Hua S.X."/>
        </authorList>
    </citation>
    <scope>NUCLEOTIDE SEQUENCE [LARGE SCALE GENOMIC DNA]</scope>
    <source>
        <strain evidence="1 2">441</strain>
    </source>
</reference>
<organism evidence="1 2">
    <name type="scientific">Pisolithus microcarpus 441</name>
    <dbReference type="NCBI Taxonomy" id="765257"/>
    <lineage>
        <taxon>Eukaryota</taxon>
        <taxon>Fungi</taxon>
        <taxon>Dikarya</taxon>
        <taxon>Basidiomycota</taxon>
        <taxon>Agaricomycotina</taxon>
        <taxon>Agaricomycetes</taxon>
        <taxon>Agaricomycetidae</taxon>
        <taxon>Boletales</taxon>
        <taxon>Sclerodermatineae</taxon>
        <taxon>Pisolithaceae</taxon>
        <taxon>Pisolithus</taxon>
    </lineage>
</organism>
<keyword evidence="2" id="KW-1185">Reference proteome</keyword>
<proteinExistence type="predicted"/>
<evidence type="ECO:0000313" key="1">
    <source>
        <dbReference type="EMBL" id="KIK22498.1"/>
    </source>
</evidence>
<evidence type="ECO:0000313" key="2">
    <source>
        <dbReference type="Proteomes" id="UP000054018"/>
    </source>
</evidence>
<reference evidence="2" key="2">
    <citation type="submission" date="2015-01" db="EMBL/GenBank/DDBJ databases">
        <title>Evolutionary Origins and Diversification of the Mycorrhizal Mutualists.</title>
        <authorList>
            <consortium name="DOE Joint Genome Institute"/>
            <consortium name="Mycorrhizal Genomics Consortium"/>
            <person name="Kohler A."/>
            <person name="Kuo A."/>
            <person name="Nagy L.G."/>
            <person name="Floudas D."/>
            <person name="Copeland A."/>
            <person name="Barry K.W."/>
            <person name="Cichocki N."/>
            <person name="Veneault-Fourrey C."/>
            <person name="LaButti K."/>
            <person name="Lindquist E.A."/>
            <person name="Lipzen A."/>
            <person name="Lundell T."/>
            <person name="Morin E."/>
            <person name="Murat C."/>
            <person name="Riley R."/>
            <person name="Ohm R."/>
            <person name="Sun H."/>
            <person name="Tunlid A."/>
            <person name="Henrissat B."/>
            <person name="Grigoriev I.V."/>
            <person name="Hibbett D.S."/>
            <person name="Martin F."/>
        </authorList>
    </citation>
    <scope>NUCLEOTIDE SEQUENCE [LARGE SCALE GENOMIC DNA]</scope>
    <source>
        <strain evidence="2">441</strain>
    </source>
</reference>
<name>A0A0C9ZRX6_9AGAM</name>
<dbReference type="Proteomes" id="UP000054018">
    <property type="component" value="Unassembled WGS sequence"/>
</dbReference>
<dbReference type="AlphaFoldDB" id="A0A0C9ZRX6"/>